<sequence>MSMLDRVSSPDQLHHEIDYHAKKYLRFCGSQADPVLRDYVTELAESIQTAKSTEEARALVVLNSIDDIEIRADAALALLRSVLPPYSQKLKMFAKSDAMSWGSKRQEEIEEHLRLMEIQDMLMAYGIRQFDIADSRNVSRLLDHILSQISRTSALDDAMRLVDAYSHLHCERAILQFVENMLTFPCGHESKGQVVDLDTEISWRTEKAVIALKHVKKRIDVGTNPLLLISLMEEVIELGLTLIEIEEEKQSAAVQLVTLKFREHDGMRGLEDEASSSFVLSMVAALAAAFLPEIQSLNDAATSTRNEIVSDYVKSSDFALNEKLISDLQKLKRIEAEHRILLSISTLRDPEKIEIKLKQLMKPDILFADDGVPNEQGTSLDSMLAQSSLAIGRGKGKKRAAGWAAEDVQKSLGMRTG</sequence>
<dbReference type="InterPro" id="IPR052802">
    <property type="entry name" value="KNTC1"/>
</dbReference>
<dbReference type="HOGENOM" id="CLU_630892_0_0_1"/>
<name>K3WD72_GLOUD</name>
<dbReference type="GO" id="GO:0005828">
    <property type="term" value="C:kinetochore microtubule"/>
    <property type="evidence" value="ECO:0007669"/>
    <property type="project" value="TreeGrafter"/>
</dbReference>
<dbReference type="GO" id="GO:0005737">
    <property type="term" value="C:cytoplasm"/>
    <property type="evidence" value="ECO:0007669"/>
    <property type="project" value="TreeGrafter"/>
</dbReference>
<accession>K3WD72</accession>
<dbReference type="eggNOG" id="KOG4256">
    <property type="taxonomic scope" value="Eukaryota"/>
</dbReference>
<evidence type="ECO:0000313" key="2">
    <source>
        <dbReference type="EnsemblProtists" id="PYU1_T002913"/>
    </source>
</evidence>
<dbReference type="Pfam" id="PF24516">
    <property type="entry name" value="ARM_KNTC1_2nd"/>
    <property type="match status" value="1"/>
</dbReference>
<reference evidence="2" key="3">
    <citation type="submission" date="2015-02" db="UniProtKB">
        <authorList>
            <consortium name="EnsemblProtists"/>
        </authorList>
    </citation>
    <scope>IDENTIFICATION</scope>
    <source>
        <strain evidence="2">DAOM BR144</strain>
    </source>
</reference>
<dbReference type="VEuPathDB" id="FungiDB:PYU1_G002910"/>
<dbReference type="InParanoid" id="K3WD72"/>
<reference evidence="3" key="2">
    <citation type="submission" date="2010-04" db="EMBL/GenBank/DDBJ databases">
        <authorList>
            <person name="Buell R."/>
            <person name="Hamilton J."/>
            <person name="Hostetler J."/>
        </authorList>
    </citation>
    <scope>NUCLEOTIDE SEQUENCE [LARGE SCALE GENOMIC DNA]</scope>
    <source>
        <strain evidence="3">DAOM:BR144</strain>
    </source>
</reference>
<dbReference type="GO" id="GO:0031267">
    <property type="term" value="F:small GTPase binding"/>
    <property type="evidence" value="ECO:0007669"/>
    <property type="project" value="TreeGrafter"/>
</dbReference>
<dbReference type="InterPro" id="IPR055404">
    <property type="entry name" value="ARM_KNTC1_2nd"/>
</dbReference>
<evidence type="ECO:0000313" key="3">
    <source>
        <dbReference type="Proteomes" id="UP000019132"/>
    </source>
</evidence>
<protein>
    <recommendedName>
        <fullName evidence="1">KNTC1 second ARM-repeats domain-containing protein</fullName>
    </recommendedName>
</protein>
<dbReference type="GO" id="GO:0000070">
    <property type="term" value="P:mitotic sister chromatid segregation"/>
    <property type="evidence" value="ECO:0007669"/>
    <property type="project" value="TreeGrafter"/>
</dbReference>
<keyword evidence="3" id="KW-1185">Reference proteome</keyword>
<dbReference type="PANTHER" id="PTHR15688">
    <property type="entry name" value="KINETOCHORE-ASSOCIATED PROTEIN 1"/>
    <property type="match status" value="1"/>
</dbReference>
<feature type="domain" description="KNTC1 second ARM-repeats" evidence="1">
    <location>
        <begin position="41"/>
        <end position="170"/>
    </location>
</feature>
<dbReference type="PANTHER" id="PTHR15688:SF1">
    <property type="entry name" value="KINETOCHORE-ASSOCIATED PROTEIN 1"/>
    <property type="match status" value="1"/>
</dbReference>
<evidence type="ECO:0000259" key="1">
    <source>
        <dbReference type="Pfam" id="PF24516"/>
    </source>
</evidence>
<organism evidence="2 3">
    <name type="scientific">Globisporangium ultimum (strain ATCC 200006 / CBS 805.95 / DAOM BR144)</name>
    <name type="common">Pythium ultimum</name>
    <dbReference type="NCBI Taxonomy" id="431595"/>
    <lineage>
        <taxon>Eukaryota</taxon>
        <taxon>Sar</taxon>
        <taxon>Stramenopiles</taxon>
        <taxon>Oomycota</taxon>
        <taxon>Peronosporomycetes</taxon>
        <taxon>Pythiales</taxon>
        <taxon>Pythiaceae</taxon>
        <taxon>Globisporangium</taxon>
    </lineage>
</organism>
<proteinExistence type="predicted"/>
<dbReference type="STRING" id="431595.K3WD72"/>
<dbReference type="GO" id="GO:1903394">
    <property type="term" value="P:protein localization to kinetochore involved in kinetochore assembly"/>
    <property type="evidence" value="ECO:0007669"/>
    <property type="project" value="TreeGrafter"/>
</dbReference>
<dbReference type="AlphaFoldDB" id="K3WD72"/>
<dbReference type="GO" id="GO:0007094">
    <property type="term" value="P:mitotic spindle assembly checkpoint signaling"/>
    <property type="evidence" value="ECO:0007669"/>
    <property type="project" value="TreeGrafter"/>
</dbReference>
<reference evidence="3" key="1">
    <citation type="journal article" date="2010" name="Genome Biol.">
        <title>Genome sequence of the necrotrophic plant pathogen Pythium ultimum reveals original pathogenicity mechanisms and effector repertoire.</title>
        <authorList>
            <person name="Levesque C.A."/>
            <person name="Brouwer H."/>
            <person name="Cano L."/>
            <person name="Hamilton J.P."/>
            <person name="Holt C."/>
            <person name="Huitema E."/>
            <person name="Raffaele S."/>
            <person name="Robideau G.P."/>
            <person name="Thines M."/>
            <person name="Win J."/>
            <person name="Zerillo M.M."/>
            <person name="Beakes G.W."/>
            <person name="Boore J.L."/>
            <person name="Busam D."/>
            <person name="Dumas B."/>
            <person name="Ferriera S."/>
            <person name="Fuerstenberg S.I."/>
            <person name="Gachon C.M."/>
            <person name="Gaulin E."/>
            <person name="Govers F."/>
            <person name="Grenville-Briggs L."/>
            <person name="Horner N."/>
            <person name="Hostetler J."/>
            <person name="Jiang R.H."/>
            <person name="Johnson J."/>
            <person name="Krajaejun T."/>
            <person name="Lin H."/>
            <person name="Meijer H.J."/>
            <person name="Moore B."/>
            <person name="Morris P."/>
            <person name="Phuntmart V."/>
            <person name="Puiu D."/>
            <person name="Shetty J."/>
            <person name="Stajich J.E."/>
            <person name="Tripathy S."/>
            <person name="Wawra S."/>
            <person name="van West P."/>
            <person name="Whitty B.R."/>
            <person name="Coutinho P.M."/>
            <person name="Henrissat B."/>
            <person name="Martin F."/>
            <person name="Thomas P.D."/>
            <person name="Tyler B.M."/>
            <person name="De Vries R.P."/>
            <person name="Kamoun S."/>
            <person name="Yandell M."/>
            <person name="Tisserat N."/>
            <person name="Buell C.R."/>
        </authorList>
    </citation>
    <scope>NUCLEOTIDE SEQUENCE</scope>
    <source>
        <strain evidence="3">DAOM:BR144</strain>
    </source>
</reference>
<dbReference type="GO" id="GO:1990423">
    <property type="term" value="C:RZZ complex"/>
    <property type="evidence" value="ECO:0007669"/>
    <property type="project" value="TreeGrafter"/>
</dbReference>
<dbReference type="Proteomes" id="UP000019132">
    <property type="component" value="Unassembled WGS sequence"/>
</dbReference>
<dbReference type="EnsemblProtists" id="PYU1_T002913">
    <property type="protein sequence ID" value="PYU1_T002913"/>
    <property type="gene ID" value="PYU1_G002910"/>
</dbReference>
<dbReference type="EMBL" id="GL376628">
    <property type="status" value="NOT_ANNOTATED_CDS"/>
    <property type="molecule type" value="Genomic_DNA"/>
</dbReference>